<feature type="transmembrane region" description="Helical" evidence="1">
    <location>
        <begin position="36"/>
        <end position="54"/>
    </location>
</feature>
<accession>A0A5N7AF64</accession>
<name>A0A5N7AF64_9EURO</name>
<reference evidence="2 3" key="1">
    <citation type="submission" date="2019-04" db="EMBL/GenBank/DDBJ databases">
        <title>Friends and foes A comparative genomics studyof 23 Aspergillus species from section Flavi.</title>
        <authorList>
            <consortium name="DOE Joint Genome Institute"/>
            <person name="Kjaerbolling I."/>
            <person name="Vesth T."/>
            <person name="Frisvad J.C."/>
            <person name="Nybo J.L."/>
            <person name="Theobald S."/>
            <person name="Kildgaard S."/>
            <person name="Isbrandt T."/>
            <person name="Kuo A."/>
            <person name="Sato A."/>
            <person name="Lyhne E.K."/>
            <person name="Kogle M.E."/>
            <person name="Wiebenga A."/>
            <person name="Kun R.S."/>
            <person name="Lubbers R.J."/>
            <person name="Makela M.R."/>
            <person name="Barry K."/>
            <person name="Chovatia M."/>
            <person name="Clum A."/>
            <person name="Daum C."/>
            <person name="Haridas S."/>
            <person name="He G."/>
            <person name="LaButti K."/>
            <person name="Lipzen A."/>
            <person name="Mondo S."/>
            <person name="Riley R."/>
            <person name="Salamov A."/>
            <person name="Simmons B.A."/>
            <person name="Magnuson J.K."/>
            <person name="Henrissat B."/>
            <person name="Mortensen U.H."/>
            <person name="Larsen T.O."/>
            <person name="Devries R.P."/>
            <person name="Grigoriev I.V."/>
            <person name="Machida M."/>
            <person name="Baker S.E."/>
            <person name="Andersen M.R."/>
        </authorList>
    </citation>
    <scope>NUCLEOTIDE SEQUENCE [LARGE SCALE GENOMIC DNA]</scope>
    <source>
        <strain evidence="2 3">CBS 763.97</strain>
    </source>
</reference>
<keyword evidence="3" id="KW-1185">Reference proteome</keyword>
<keyword evidence="1" id="KW-1133">Transmembrane helix</keyword>
<organism evidence="2 3">
    <name type="scientific">Aspergillus caelatus</name>
    <dbReference type="NCBI Taxonomy" id="61420"/>
    <lineage>
        <taxon>Eukaryota</taxon>
        <taxon>Fungi</taxon>
        <taxon>Dikarya</taxon>
        <taxon>Ascomycota</taxon>
        <taxon>Pezizomycotina</taxon>
        <taxon>Eurotiomycetes</taxon>
        <taxon>Eurotiomycetidae</taxon>
        <taxon>Eurotiales</taxon>
        <taxon>Aspergillaceae</taxon>
        <taxon>Aspergillus</taxon>
        <taxon>Aspergillus subgen. Circumdati</taxon>
    </lineage>
</organism>
<evidence type="ECO:0000256" key="1">
    <source>
        <dbReference type="SAM" id="Phobius"/>
    </source>
</evidence>
<dbReference type="AlphaFoldDB" id="A0A5N7AF64"/>
<feature type="transmembrane region" description="Helical" evidence="1">
    <location>
        <begin position="7"/>
        <end position="30"/>
    </location>
</feature>
<dbReference type="GeneID" id="43661965"/>
<dbReference type="EMBL" id="ML737600">
    <property type="protein sequence ID" value="KAE8367290.1"/>
    <property type="molecule type" value="Genomic_DNA"/>
</dbReference>
<sequence length="96" mass="11300">MGKSVTTLVWVLIYLFITEDMLVFTFYFFSLLFAQLGVRIWGLWDMVLFFLRLISSPHRRCASFLSDFIHRLLGRSGDMIQDSILHSCLDYTTPIR</sequence>
<evidence type="ECO:0000313" key="2">
    <source>
        <dbReference type="EMBL" id="KAE8367290.1"/>
    </source>
</evidence>
<keyword evidence="1" id="KW-0472">Membrane</keyword>
<keyword evidence="1" id="KW-0812">Transmembrane</keyword>
<proteinExistence type="predicted"/>
<gene>
    <name evidence="2" type="ORF">BDV27DRAFT_76215</name>
</gene>
<protein>
    <submittedName>
        <fullName evidence="2">Uncharacterized protein</fullName>
    </submittedName>
</protein>
<evidence type="ECO:0000313" key="3">
    <source>
        <dbReference type="Proteomes" id="UP000326268"/>
    </source>
</evidence>
<dbReference type="RefSeq" id="XP_031930371.1">
    <property type="nucleotide sequence ID" value="XM_032077519.1"/>
</dbReference>
<dbReference type="Proteomes" id="UP000326268">
    <property type="component" value="Unassembled WGS sequence"/>
</dbReference>